<reference evidence="3" key="2">
    <citation type="submission" date="2011-03" db="EMBL/GenBank/DDBJ databases">
        <title>The complete genome of Hippea maritima DSM 10411.</title>
        <authorList>
            <consortium name="US DOE Joint Genome Institute (JGI-PGF)"/>
            <person name="Lucas S."/>
            <person name="Copeland A."/>
            <person name="Lapidus A."/>
            <person name="Bruce D."/>
            <person name="Goodwin L."/>
            <person name="Pitluck S."/>
            <person name="Peters L."/>
            <person name="Kyrpides N."/>
            <person name="Mavromatis K."/>
            <person name="Pagani I."/>
            <person name="Ivanova N."/>
            <person name="Mikhailova N."/>
            <person name="Lu M."/>
            <person name="Detter J.C."/>
            <person name="Tapia R."/>
            <person name="Han C."/>
            <person name="Land M."/>
            <person name="Hauser L."/>
            <person name="Markowitz V."/>
            <person name="Cheng J.-F."/>
            <person name="Hugenholtz P."/>
            <person name="Woyke T."/>
            <person name="Wu D."/>
            <person name="Spring S."/>
            <person name="Schroeder M."/>
            <person name="Brambilla E."/>
            <person name="Klenk H.-P."/>
            <person name="Eisen J.A."/>
        </authorList>
    </citation>
    <scope>NUCLEOTIDE SEQUENCE [LARGE SCALE GENOMIC DNA]</scope>
    <source>
        <strain evidence="3">ATCC 700847 / DSM 10411 / MH2</strain>
    </source>
</reference>
<gene>
    <name evidence="2" type="ordered locus">Hipma_0754</name>
</gene>
<organism evidence="2 3">
    <name type="scientific">Hippea maritima (strain ATCC 700847 / DSM 10411 / MH2)</name>
    <dbReference type="NCBI Taxonomy" id="760142"/>
    <lineage>
        <taxon>Bacteria</taxon>
        <taxon>Pseudomonadati</taxon>
        <taxon>Campylobacterota</taxon>
        <taxon>Desulfurellia</taxon>
        <taxon>Desulfurellales</taxon>
        <taxon>Hippeaceae</taxon>
        <taxon>Hippea</taxon>
    </lineage>
</organism>
<keyword evidence="1" id="KW-0472">Membrane</keyword>
<feature type="transmembrane region" description="Helical" evidence="1">
    <location>
        <begin position="17"/>
        <end position="41"/>
    </location>
</feature>
<protein>
    <recommendedName>
        <fullName evidence="4">Glycerophosphoryl diester phosphodiesterase membrane domain-containing protein</fullName>
    </recommendedName>
</protein>
<feature type="transmembrane region" description="Helical" evidence="1">
    <location>
        <begin position="190"/>
        <end position="209"/>
    </location>
</feature>
<feature type="transmembrane region" description="Helical" evidence="1">
    <location>
        <begin position="99"/>
        <end position="119"/>
    </location>
</feature>
<evidence type="ECO:0008006" key="4">
    <source>
        <dbReference type="Google" id="ProtNLM"/>
    </source>
</evidence>
<keyword evidence="1" id="KW-1133">Transmembrane helix</keyword>
<accession>F2LVE0</accession>
<name>F2LVE0_HIPMA</name>
<dbReference type="FunCoup" id="F2LVE0">
    <property type="interactions" value="2"/>
</dbReference>
<reference evidence="2 3" key="1">
    <citation type="journal article" date="2011" name="Stand. Genomic Sci.">
        <title>Complete genome sequence of the thermophilic sulfur-reducer Hippea maritima type strain (MH(2)).</title>
        <authorList>
            <person name="Huntemann M."/>
            <person name="Lu M."/>
            <person name="Nolan M."/>
            <person name="Lapidus A."/>
            <person name="Lucas S."/>
            <person name="Hammon N."/>
            <person name="Deshpande S."/>
            <person name="Cheng J.F."/>
            <person name="Tapia R."/>
            <person name="Han C."/>
            <person name="Goodwin L."/>
            <person name="Pitluck S."/>
            <person name="Liolios K."/>
            <person name="Pagani I."/>
            <person name="Ivanova N."/>
            <person name="Ovchinikova G."/>
            <person name="Pati A."/>
            <person name="Chen A."/>
            <person name="Palaniappan K."/>
            <person name="Land M."/>
            <person name="Hauser L."/>
            <person name="Jeffries C.D."/>
            <person name="Detter J.C."/>
            <person name="Brambilla E.M."/>
            <person name="Rohde M."/>
            <person name="Spring S."/>
            <person name="Goker M."/>
            <person name="Woyke T."/>
            <person name="Bristow J."/>
            <person name="Eisen J.A."/>
            <person name="Markowitz V."/>
            <person name="Hugenholtz P."/>
            <person name="Kyrpides N.C."/>
            <person name="Klenk H.P."/>
            <person name="Mavromatis K."/>
        </authorList>
    </citation>
    <scope>NUCLEOTIDE SEQUENCE [LARGE SCALE GENOMIC DNA]</scope>
    <source>
        <strain evidence="3">ATCC 700847 / DSM 10411 / MH2</strain>
    </source>
</reference>
<dbReference type="eggNOG" id="ENOG5030ZAU">
    <property type="taxonomic scope" value="Bacteria"/>
</dbReference>
<dbReference type="RefSeq" id="WP_013681765.1">
    <property type="nucleotide sequence ID" value="NC_015318.1"/>
</dbReference>
<evidence type="ECO:0000313" key="3">
    <source>
        <dbReference type="Proteomes" id="UP000008139"/>
    </source>
</evidence>
<dbReference type="KEGG" id="hmr:Hipma_0754"/>
<feature type="transmembrane region" description="Helical" evidence="1">
    <location>
        <begin position="125"/>
        <end position="142"/>
    </location>
</feature>
<proteinExistence type="predicted"/>
<sequence length="216" mass="23431">MWELITKSFDFMFKKPVFFVPALFPALVSLILGLLGLGMMYSHSNVSSSIGAIILLIGVAITLIAVLLANSVVIHMTYEMESYKRVNLSESFNVSMGKLGVIFLVSTIVGLASAIGLMLLVIPGIIVILFTVFSLQEVVLLNKDVKESIIESYEIVKENFGSVLVFLLILMLIELPLGFVLGLIPVIGSAIASLILGTLSPIAITLLYIQLRGEQL</sequence>
<dbReference type="HOGENOM" id="CLU_1276199_0_0_7"/>
<feature type="transmembrane region" description="Helical" evidence="1">
    <location>
        <begin position="53"/>
        <end position="78"/>
    </location>
</feature>
<keyword evidence="3" id="KW-1185">Reference proteome</keyword>
<feature type="transmembrane region" description="Helical" evidence="1">
    <location>
        <begin position="163"/>
        <end position="184"/>
    </location>
</feature>
<evidence type="ECO:0000256" key="1">
    <source>
        <dbReference type="SAM" id="Phobius"/>
    </source>
</evidence>
<dbReference type="EMBL" id="CP002606">
    <property type="protein sequence ID" value="AEA33724.1"/>
    <property type="molecule type" value="Genomic_DNA"/>
</dbReference>
<evidence type="ECO:0000313" key="2">
    <source>
        <dbReference type="EMBL" id="AEA33724.1"/>
    </source>
</evidence>
<dbReference type="OrthoDB" id="9837875at2"/>
<dbReference type="STRING" id="760142.Hipma_0754"/>
<dbReference type="Proteomes" id="UP000008139">
    <property type="component" value="Chromosome"/>
</dbReference>
<dbReference type="AlphaFoldDB" id="F2LVE0"/>
<dbReference type="InParanoid" id="F2LVE0"/>
<keyword evidence="1" id="KW-0812">Transmembrane</keyword>